<name>A0AA35P0J0_9SAUR</name>
<evidence type="ECO:0000313" key="6">
    <source>
        <dbReference type="EMBL" id="CAI5767843.1"/>
    </source>
</evidence>
<comment type="subcellular location">
    <subcellularLocation>
        <location evidence="1">Secreted</location>
    </subcellularLocation>
</comment>
<evidence type="ECO:0000256" key="2">
    <source>
        <dbReference type="ARBA" id="ARBA00022525"/>
    </source>
</evidence>
<dbReference type="EMBL" id="OX395127">
    <property type="protein sequence ID" value="CAI5767843.1"/>
    <property type="molecule type" value="Genomic_DNA"/>
</dbReference>
<evidence type="ECO:0000256" key="3">
    <source>
        <dbReference type="ARBA" id="ARBA00023157"/>
    </source>
</evidence>
<dbReference type="AlphaFoldDB" id="A0AA35P0J0"/>
<dbReference type="InterPro" id="IPR016054">
    <property type="entry name" value="LY6_UPA_recep-like"/>
</dbReference>
<dbReference type="CDD" id="cd23544">
    <property type="entry name" value="TFP_LU_ECD_Ly6G5b"/>
    <property type="match status" value="1"/>
</dbReference>
<keyword evidence="3" id="KW-1015">Disulfide bond</keyword>
<protein>
    <recommendedName>
        <fullName evidence="5">UPAR/Ly6 domain-containing protein</fullName>
    </recommendedName>
</protein>
<keyword evidence="4" id="KW-0732">Signal</keyword>
<sequence length="98" mass="10657">MVGALLFAVCSLALLESGESIKCNTCLMKSPDAECMTGVEGCMSQGEKCMTIRISQDGKEKFRILGCSRQKKKGCGVNKESHGHQVRIRCCSSDYCNV</sequence>
<feature type="domain" description="UPAR/Ly6" evidence="5">
    <location>
        <begin position="20"/>
        <end position="97"/>
    </location>
</feature>
<organism evidence="6 7">
    <name type="scientific">Podarcis lilfordi</name>
    <name type="common">Lilford's wall lizard</name>
    <dbReference type="NCBI Taxonomy" id="74358"/>
    <lineage>
        <taxon>Eukaryota</taxon>
        <taxon>Metazoa</taxon>
        <taxon>Chordata</taxon>
        <taxon>Craniata</taxon>
        <taxon>Vertebrata</taxon>
        <taxon>Euteleostomi</taxon>
        <taxon>Lepidosauria</taxon>
        <taxon>Squamata</taxon>
        <taxon>Bifurcata</taxon>
        <taxon>Unidentata</taxon>
        <taxon>Episquamata</taxon>
        <taxon>Laterata</taxon>
        <taxon>Lacertibaenia</taxon>
        <taxon>Lacertidae</taxon>
        <taxon>Podarcis</taxon>
    </lineage>
</organism>
<dbReference type="Gene3D" id="2.10.60.10">
    <property type="entry name" value="CD59"/>
    <property type="match status" value="1"/>
</dbReference>
<evidence type="ECO:0000313" key="7">
    <source>
        <dbReference type="Proteomes" id="UP001178461"/>
    </source>
</evidence>
<evidence type="ECO:0000259" key="5">
    <source>
        <dbReference type="Pfam" id="PF00021"/>
    </source>
</evidence>
<feature type="signal peptide" evidence="4">
    <location>
        <begin position="1"/>
        <end position="20"/>
    </location>
</feature>
<feature type="chain" id="PRO_5041391334" description="UPAR/Ly6 domain-containing protein" evidence="4">
    <location>
        <begin position="21"/>
        <end position="98"/>
    </location>
</feature>
<evidence type="ECO:0000256" key="1">
    <source>
        <dbReference type="ARBA" id="ARBA00004613"/>
    </source>
</evidence>
<reference evidence="6" key="1">
    <citation type="submission" date="2022-12" db="EMBL/GenBank/DDBJ databases">
        <authorList>
            <person name="Alioto T."/>
            <person name="Alioto T."/>
            <person name="Gomez Garrido J."/>
        </authorList>
    </citation>
    <scope>NUCLEOTIDE SEQUENCE</scope>
</reference>
<evidence type="ECO:0000256" key="4">
    <source>
        <dbReference type="SAM" id="SignalP"/>
    </source>
</evidence>
<proteinExistence type="predicted"/>
<dbReference type="SUPFAM" id="SSF57302">
    <property type="entry name" value="Snake toxin-like"/>
    <property type="match status" value="1"/>
</dbReference>
<accession>A0AA35P0J0</accession>
<dbReference type="Pfam" id="PF00021">
    <property type="entry name" value="UPAR_LY6"/>
    <property type="match status" value="1"/>
</dbReference>
<keyword evidence="7" id="KW-1185">Reference proteome</keyword>
<dbReference type="Proteomes" id="UP001178461">
    <property type="component" value="Chromosome 2"/>
</dbReference>
<gene>
    <name evidence="6" type="ORF">PODLI_1B033127</name>
</gene>
<dbReference type="InterPro" id="IPR045860">
    <property type="entry name" value="Snake_toxin-like_sf"/>
</dbReference>
<dbReference type="GO" id="GO:0005576">
    <property type="term" value="C:extracellular region"/>
    <property type="evidence" value="ECO:0007669"/>
    <property type="project" value="UniProtKB-SubCell"/>
</dbReference>
<keyword evidence="2" id="KW-0964">Secreted</keyword>